<evidence type="ECO:0000256" key="4">
    <source>
        <dbReference type="ARBA" id="ARBA00022679"/>
    </source>
</evidence>
<evidence type="ECO:0000256" key="5">
    <source>
        <dbReference type="ARBA" id="ARBA00022692"/>
    </source>
</evidence>
<keyword evidence="11 17" id="KW-0472">Membrane</keyword>
<feature type="compositionally biased region" description="Acidic residues" evidence="16">
    <location>
        <begin position="938"/>
        <end position="949"/>
    </location>
</feature>
<keyword evidence="2" id="KW-0723">Serine/threonine-protein kinase</keyword>
<dbReference type="InterPro" id="IPR008271">
    <property type="entry name" value="Ser/Thr_kinase_AS"/>
</dbReference>
<evidence type="ECO:0000256" key="18">
    <source>
        <dbReference type="SAM" id="SignalP"/>
    </source>
</evidence>
<evidence type="ECO:0000256" key="1">
    <source>
        <dbReference type="ARBA" id="ARBA00004479"/>
    </source>
</evidence>
<dbReference type="FunFam" id="3.30.200.20:FF:000043">
    <property type="entry name" value="Wall-associated receptor kinase 2"/>
    <property type="match status" value="1"/>
</dbReference>
<dbReference type="InterPro" id="IPR000719">
    <property type="entry name" value="Prot_kinase_dom"/>
</dbReference>
<keyword evidence="9" id="KW-0067">ATP-binding</keyword>
<evidence type="ECO:0000256" key="14">
    <source>
        <dbReference type="ARBA" id="ARBA00047558"/>
    </source>
</evidence>
<keyword evidence="3" id="KW-0597">Phosphoprotein</keyword>
<dbReference type="CDD" id="cd14066">
    <property type="entry name" value="STKc_IRAK"/>
    <property type="match status" value="1"/>
</dbReference>
<feature type="signal peptide" evidence="18">
    <location>
        <begin position="1"/>
        <end position="22"/>
    </location>
</feature>
<evidence type="ECO:0000256" key="7">
    <source>
        <dbReference type="ARBA" id="ARBA00022741"/>
    </source>
</evidence>
<proteinExistence type="predicted"/>
<dbReference type="PROSITE" id="PS00108">
    <property type="entry name" value="PROTEIN_KINASE_ST"/>
    <property type="match status" value="1"/>
</dbReference>
<name>A0A9W7JIK1_HIBTR</name>
<dbReference type="InterPro" id="IPR025287">
    <property type="entry name" value="WAK_GUB"/>
</dbReference>
<dbReference type="AlphaFoldDB" id="A0A9W7JIK1"/>
<dbReference type="InterPro" id="IPR045274">
    <property type="entry name" value="WAK-like"/>
</dbReference>
<evidence type="ECO:0000256" key="6">
    <source>
        <dbReference type="ARBA" id="ARBA00022729"/>
    </source>
</evidence>
<keyword evidence="4" id="KW-0808">Transferase</keyword>
<comment type="caution">
    <text evidence="20">The sequence shown here is derived from an EMBL/GenBank/DDBJ whole genome shotgun (WGS) entry which is preliminary data.</text>
</comment>
<feature type="chain" id="PRO_5040975047" description="Protein kinase domain-containing protein" evidence="18">
    <location>
        <begin position="23"/>
        <end position="974"/>
    </location>
</feature>
<keyword evidence="21" id="KW-1185">Reference proteome</keyword>
<keyword evidence="7" id="KW-0547">Nucleotide-binding</keyword>
<dbReference type="InterPro" id="IPR011009">
    <property type="entry name" value="Kinase-like_dom_sf"/>
</dbReference>
<dbReference type="GO" id="GO:0007166">
    <property type="term" value="P:cell surface receptor signaling pathway"/>
    <property type="evidence" value="ECO:0007669"/>
    <property type="project" value="InterPro"/>
</dbReference>
<protein>
    <recommendedName>
        <fullName evidence="19">Protein kinase domain-containing protein</fullName>
    </recommendedName>
</protein>
<evidence type="ECO:0000256" key="12">
    <source>
        <dbReference type="ARBA" id="ARBA00023157"/>
    </source>
</evidence>
<keyword evidence="6 18" id="KW-0732">Signal</keyword>
<keyword evidence="13" id="KW-0325">Glycoprotein</keyword>
<evidence type="ECO:0000256" key="9">
    <source>
        <dbReference type="ARBA" id="ARBA00022840"/>
    </source>
</evidence>
<feature type="transmembrane region" description="Helical" evidence="17">
    <location>
        <begin position="570"/>
        <end position="594"/>
    </location>
</feature>
<organism evidence="20 21">
    <name type="scientific">Hibiscus trionum</name>
    <name type="common">Flower of an hour</name>
    <dbReference type="NCBI Taxonomy" id="183268"/>
    <lineage>
        <taxon>Eukaryota</taxon>
        <taxon>Viridiplantae</taxon>
        <taxon>Streptophyta</taxon>
        <taxon>Embryophyta</taxon>
        <taxon>Tracheophyta</taxon>
        <taxon>Spermatophyta</taxon>
        <taxon>Magnoliopsida</taxon>
        <taxon>eudicotyledons</taxon>
        <taxon>Gunneridae</taxon>
        <taxon>Pentapetalae</taxon>
        <taxon>rosids</taxon>
        <taxon>malvids</taxon>
        <taxon>Malvales</taxon>
        <taxon>Malvaceae</taxon>
        <taxon>Malvoideae</taxon>
        <taxon>Hibiscus</taxon>
    </lineage>
</organism>
<keyword evidence="10 17" id="KW-1133">Transmembrane helix</keyword>
<reference evidence="20" key="1">
    <citation type="submission" date="2023-05" db="EMBL/GenBank/DDBJ databases">
        <title>Genome and transcriptome analyses reveal genes involved in the formation of fine ridges on petal epidermal cells in Hibiscus trionum.</title>
        <authorList>
            <person name="Koshimizu S."/>
            <person name="Masuda S."/>
            <person name="Ishii T."/>
            <person name="Shirasu K."/>
            <person name="Hoshino A."/>
            <person name="Arita M."/>
        </authorList>
    </citation>
    <scope>NUCLEOTIDE SEQUENCE</scope>
    <source>
        <strain evidence="20">Hamamatsu line</strain>
    </source>
</reference>
<dbReference type="GO" id="GO:0030247">
    <property type="term" value="F:polysaccharide binding"/>
    <property type="evidence" value="ECO:0007669"/>
    <property type="project" value="InterPro"/>
</dbReference>
<feature type="domain" description="Protein kinase" evidence="19">
    <location>
        <begin position="647"/>
        <end position="926"/>
    </location>
</feature>
<dbReference type="SUPFAM" id="SSF56112">
    <property type="entry name" value="Protein kinase-like (PK-like)"/>
    <property type="match status" value="1"/>
</dbReference>
<dbReference type="GO" id="GO:0004674">
    <property type="term" value="F:protein serine/threonine kinase activity"/>
    <property type="evidence" value="ECO:0007669"/>
    <property type="project" value="UniProtKB-KW"/>
</dbReference>
<dbReference type="SMART" id="SM00220">
    <property type="entry name" value="S_TKc"/>
    <property type="match status" value="1"/>
</dbReference>
<dbReference type="GO" id="GO:0005886">
    <property type="term" value="C:plasma membrane"/>
    <property type="evidence" value="ECO:0007669"/>
    <property type="project" value="TreeGrafter"/>
</dbReference>
<dbReference type="Proteomes" id="UP001165190">
    <property type="component" value="Unassembled WGS sequence"/>
</dbReference>
<evidence type="ECO:0000256" key="11">
    <source>
        <dbReference type="ARBA" id="ARBA00023136"/>
    </source>
</evidence>
<evidence type="ECO:0000256" key="10">
    <source>
        <dbReference type="ARBA" id="ARBA00022989"/>
    </source>
</evidence>
<dbReference type="OrthoDB" id="952860at2759"/>
<keyword evidence="8" id="KW-0418">Kinase</keyword>
<comment type="subcellular location">
    <subcellularLocation>
        <location evidence="1">Membrane</location>
        <topology evidence="1">Single-pass type I membrane protein</topology>
    </subcellularLocation>
</comment>
<evidence type="ECO:0000256" key="17">
    <source>
        <dbReference type="SAM" id="Phobius"/>
    </source>
</evidence>
<accession>A0A9W7JIK1</accession>
<evidence type="ECO:0000256" key="13">
    <source>
        <dbReference type="ARBA" id="ARBA00023180"/>
    </source>
</evidence>
<comment type="catalytic activity">
    <reaction evidence="15">
        <text>L-threonyl-[protein] + ATP = O-phospho-L-threonyl-[protein] + ADP + H(+)</text>
        <dbReference type="Rhea" id="RHEA:46608"/>
        <dbReference type="Rhea" id="RHEA-COMP:11060"/>
        <dbReference type="Rhea" id="RHEA-COMP:11605"/>
        <dbReference type="ChEBI" id="CHEBI:15378"/>
        <dbReference type="ChEBI" id="CHEBI:30013"/>
        <dbReference type="ChEBI" id="CHEBI:30616"/>
        <dbReference type="ChEBI" id="CHEBI:61977"/>
        <dbReference type="ChEBI" id="CHEBI:456216"/>
    </reaction>
</comment>
<dbReference type="Pfam" id="PF00069">
    <property type="entry name" value="Pkinase"/>
    <property type="match status" value="1"/>
</dbReference>
<evidence type="ECO:0000256" key="15">
    <source>
        <dbReference type="ARBA" id="ARBA00047951"/>
    </source>
</evidence>
<dbReference type="EMBL" id="BSYR01000101">
    <property type="protein sequence ID" value="GMJ16117.1"/>
    <property type="molecule type" value="Genomic_DNA"/>
</dbReference>
<dbReference type="GO" id="GO:0005524">
    <property type="term" value="F:ATP binding"/>
    <property type="evidence" value="ECO:0007669"/>
    <property type="project" value="UniProtKB-KW"/>
</dbReference>
<evidence type="ECO:0000256" key="8">
    <source>
        <dbReference type="ARBA" id="ARBA00022777"/>
    </source>
</evidence>
<evidence type="ECO:0000313" key="20">
    <source>
        <dbReference type="EMBL" id="GMJ16117.1"/>
    </source>
</evidence>
<evidence type="ECO:0000259" key="19">
    <source>
        <dbReference type="PROSITE" id="PS50011"/>
    </source>
</evidence>
<evidence type="ECO:0000256" key="3">
    <source>
        <dbReference type="ARBA" id="ARBA00022553"/>
    </source>
</evidence>
<evidence type="ECO:0000256" key="16">
    <source>
        <dbReference type="SAM" id="MobiDB-lite"/>
    </source>
</evidence>
<feature type="region of interest" description="Disordered" evidence="16">
    <location>
        <begin position="930"/>
        <end position="953"/>
    </location>
</feature>
<keyword evidence="5 17" id="KW-0812">Transmembrane</keyword>
<evidence type="ECO:0000313" key="21">
    <source>
        <dbReference type="Proteomes" id="UP001165190"/>
    </source>
</evidence>
<dbReference type="PANTHER" id="PTHR27005">
    <property type="entry name" value="WALL-ASSOCIATED RECEPTOR KINASE-LIKE 21"/>
    <property type="match status" value="1"/>
</dbReference>
<dbReference type="PANTHER" id="PTHR27005:SF432">
    <property type="entry name" value="WALL-ASSOCIATED RECEPTOR KINASE-LIKE 6"/>
    <property type="match status" value="1"/>
</dbReference>
<dbReference type="Pfam" id="PF13947">
    <property type="entry name" value="GUB_WAK_bind"/>
    <property type="match status" value="2"/>
</dbReference>
<dbReference type="PROSITE" id="PS50011">
    <property type="entry name" value="PROTEIN_KINASE_DOM"/>
    <property type="match status" value="1"/>
</dbReference>
<sequence length="974" mass="107123">MGVGFVLYFILQLPWLIPAGSSDCKEKCGDIDIRSPFGIKTGCYHNSRFRVTCNQTADGPKPYITSIGLELLDWSSHANNIVIVNNPVTYLNCVDKGNNGSTSPSNIHLQGSPFFFSSRYNAFGSIGCGNLATIFRNNETTPTSSCLQESCGDLASELGSCYVTISENFTSYTSSIVEVTNPGSNRCASAFLISREWADLTEYPGSSDRLLPPDPSLQFLYNISINTTHLPAALEWNPCDLEVGLCDQIFKGVATQHYMRYDRCAGSCGNVDIPYPFGIEVGCYMNKWFRVTCNDTSDGPKPYITSIGLQLLNVSIREGMVVVNNSITYSNCLRKDGDANGGVSVNLADTPFSFSAFYNRFMSVGCGSLATFLRSPTDEYPAGGCMQPICGNVTSDAGCTTDFPWDLSSFAVNMKEIYPRNASGKSCTSSFIADQRYLEMIQVQHRNVASNWTTTHVPVTLRWSTQIHGLCDCSSRYSYTTLNGEYSWSNLNRSYLCVCASIADGQISADACQDISGTCIDPYTYSFMLCVNASGNKCSSSSCPQGYEYSGVMCKPVVLVVTKQYKKSHFMAIIIGCSTSLGTLVALIATWHLLKVLERRKSIKLKQKYFKRNGGLLLQQQLSSNEGNVERVRLFTSKELEKASDYFNDNRILGHGGQGTVYKGMLTDGSIVAIKKSNAMDTKKSDETKLKQFINEVMLLSQINHRNVVKLLGCCLETKVPLLVYEFIPNGTLSHLIHAPNAEFQLTWEMRLRIAIEIANALSYLHSAASVPIYHRDIKSSNILLDDKYRAKVSDFGTSRSVALEQTHVTTRVQGTFGYLDPEYFRSSKFTEKSDVYSFGVVLAELITGQKPISSGQSEDDVRSLVNIFLLSMNEHSLLDIVDPMVTNGGRGTEIVAVAKLAKRCLNLNGKKRPTMKEVAIELEQIRSSEGANAVEQNTDEDSDIDDMNEPSGIGSCSLSSCTVNDSVTLSLDA</sequence>
<comment type="catalytic activity">
    <reaction evidence="14">
        <text>L-seryl-[protein] + ATP = O-phospho-L-seryl-[protein] + ADP + H(+)</text>
        <dbReference type="Rhea" id="RHEA:17989"/>
        <dbReference type="Rhea" id="RHEA-COMP:9863"/>
        <dbReference type="Rhea" id="RHEA-COMP:11604"/>
        <dbReference type="ChEBI" id="CHEBI:15378"/>
        <dbReference type="ChEBI" id="CHEBI:29999"/>
        <dbReference type="ChEBI" id="CHEBI:30616"/>
        <dbReference type="ChEBI" id="CHEBI:83421"/>
        <dbReference type="ChEBI" id="CHEBI:456216"/>
    </reaction>
</comment>
<dbReference type="Gene3D" id="1.10.510.10">
    <property type="entry name" value="Transferase(Phosphotransferase) domain 1"/>
    <property type="match status" value="1"/>
</dbReference>
<evidence type="ECO:0000256" key="2">
    <source>
        <dbReference type="ARBA" id="ARBA00022527"/>
    </source>
</evidence>
<dbReference type="Gene3D" id="3.30.200.20">
    <property type="entry name" value="Phosphorylase Kinase, domain 1"/>
    <property type="match status" value="1"/>
</dbReference>
<keyword evidence="12" id="KW-1015">Disulfide bond</keyword>
<gene>
    <name evidence="20" type="ORF">HRI_005281000</name>
</gene>
<dbReference type="FunFam" id="1.10.510.10:FF:000084">
    <property type="entry name" value="Wall-associated receptor kinase 2"/>
    <property type="match status" value="1"/>
</dbReference>